<dbReference type="InterPro" id="IPR013221">
    <property type="entry name" value="Mur_ligase_cen"/>
</dbReference>
<comment type="catalytic activity">
    <reaction evidence="20">
        <text>(6R)-5,10-methylenetetrahydrofolyl-(gamma-L-Glu)(n) + L-glutamate + ATP = (6R)-5,10-methylenetetrahydrofolyl-(gamma-L-Glu)(n+1) + ADP + phosphate + H(+)</text>
        <dbReference type="Rhea" id="RHEA:51912"/>
        <dbReference type="Rhea" id="RHEA-COMP:13257"/>
        <dbReference type="Rhea" id="RHEA-COMP:13258"/>
        <dbReference type="ChEBI" id="CHEBI:15378"/>
        <dbReference type="ChEBI" id="CHEBI:29985"/>
        <dbReference type="ChEBI" id="CHEBI:30616"/>
        <dbReference type="ChEBI" id="CHEBI:43474"/>
        <dbReference type="ChEBI" id="CHEBI:136572"/>
        <dbReference type="ChEBI" id="CHEBI:456216"/>
        <dbReference type="EC" id="6.3.2.17"/>
    </reaction>
</comment>
<evidence type="ECO:0000259" key="24">
    <source>
        <dbReference type="Pfam" id="PF08245"/>
    </source>
</evidence>
<dbReference type="SUPFAM" id="SSF53244">
    <property type="entry name" value="MurD-like peptide ligases, peptide-binding domain"/>
    <property type="match status" value="1"/>
</dbReference>
<evidence type="ECO:0000256" key="11">
    <source>
        <dbReference type="ARBA" id="ARBA00022741"/>
    </source>
</evidence>
<comment type="function">
    <text evidence="2">Functions in two distinct reactions of the de novo folate biosynthetic pathway. Catalyzes the addition of a glutamate residue to dihydropteroate (7,8-dihydropteroate or H2Pte) to form dihydrofolate (7,8-dihydrofolate monoglutamate or H2Pte-Glu). Also catalyzes successive additions of L-glutamate to tetrahydrofolate or 10-formyltetrahydrofolate or 5,10-methylenetetrahydrofolate, leading to folylpolyglutamate derivatives.</text>
</comment>
<dbReference type="AlphaFoldDB" id="A0A7C4QS99"/>
<dbReference type="GO" id="GO:0046656">
    <property type="term" value="P:folic acid biosynthetic process"/>
    <property type="evidence" value="ECO:0007669"/>
    <property type="project" value="UniProtKB-KW"/>
</dbReference>
<evidence type="ECO:0000256" key="4">
    <source>
        <dbReference type="ARBA" id="ARBA00005150"/>
    </source>
</evidence>
<evidence type="ECO:0000313" key="25">
    <source>
        <dbReference type="EMBL" id="HGT40146.1"/>
    </source>
</evidence>
<keyword evidence="13" id="KW-0460">Magnesium</keyword>
<dbReference type="EC" id="6.3.2.17" evidence="7"/>
<comment type="similarity">
    <text evidence="5">Belongs to the folylpolyglutamate synthase family.</text>
</comment>
<evidence type="ECO:0000256" key="8">
    <source>
        <dbReference type="ARBA" id="ARBA00019357"/>
    </source>
</evidence>
<dbReference type="InterPro" id="IPR036565">
    <property type="entry name" value="Mur-like_cat_sf"/>
</dbReference>
<keyword evidence="12" id="KW-0067">ATP-binding</keyword>
<feature type="domain" description="Mur ligase C-terminal" evidence="23">
    <location>
        <begin position="312"/>
        <end position="435"/>
    </location>
</feature>
<name>A0A7C4QS99_9PLAN</name>
<evidence type="ECO:0000256" key="22">
    <source>
        <dbReference type="SAM" id="MobiDB-lite"/>
    </source>
</evidence>
<dbReference type="GO" id="GO:0008841">
    <property type="term" value="F:dihydrofolate synthase activity"/>
    <property type="evidence" value="ECO:0007669"/>
    <property type="project" value="UniProtKB-EC"/>
</dbReference>
<dbReference type="GO" id="GO:0005737">
    <property type="term" value="C:cytoplasm"/>
    <property type="evidence" value="ECO:0007669"/>
    <property type="project" value="TreeGrafter"/>
</dbReference>
<evidence type="ECO:0000256" key="13">
    <source>
        <dbReference type="ARBA" id="ARBA00022842"/>
    </source>
</evidence>
<evidence type="ECO:0000256" key="1">
    <source>
        <dbReference type="ARBA" id="ARBA00001946"/>
    </source>
</evidence>
<gene>
    <name evidence="25" type="ORF">ENS64_12935</name>
</gene>
<organism evidence="25">
    <name type="scientific">Schlesneria paludicola</name>
    <dbReference type="NCBI Taxonomy" id="360056"/>
    <lineage>
        <taxon>Bacteria</taxon>
        <taxon>Pseudomonadati</taxon>
        <taxon>Planctomycetota</taxon>
        <taxon>Planctomycetia</taxon>
        <taxon>Planctomycetales</taxon>
        <taxon>Planctomycetaceae</taxon>
        <taxon>Schlesneria</taxon>
    </lineage>
</organism>
<dbReference type="SUPFAM" id="SSF53623">
    <property type="entry name" value="MurD-like peptide ligases, catalytic domain"/>
    <property type="match status" value="1"/>
</dbReference>
<dbReference type="Gene3D" id="3.90.190.20">
    <property type="entry name" value="Mur ligase, C-terminal domain"/>
    <property type="match status" value="1"/>
</dbReference>
<protein>
    <recommendedName>
        <fullName evidence="8">Dihydrofolate synthase/folylpolyglutamate synthase</fullName>
        <ecNumber evidence="6">6.3.2.12</ecNumber>
        <ecNumber evidence="7">6.3.2.17</ecNumber>
    </recommendedName>
    <alternativeName>
        <fullName evidence="17">Folylpoly-gamma-glutamate synthetase-dihydrofolate synthetase</fullName>
    </alternativeName>
    <alternativeName>
        <fullName evidence="15">Folylpolyglutamate synthetase</fullName>
    </alternativeName>
    <alternativeName>
        <fullName evidence="16">Tetrahydrofolylpolyglutamate synthase</fullName>
    </alternativeName>
</protein>
<dbReference type="Gene3D" id="3.40.1190.10">
    <property type="entry name" value="Mur-like, catalytic domain"/>
    <property type="match status" value="1"/>
</dbReference>
<dbReference type="EMBL" id="DSVQ01000016">
    <property type="protein sequence ID" value="HGT40146.1"/>
    <property type="molecule type" value="Genomic_DNA"/>
</dbReference>
<dbReference type="GO" id="GO:0004326">
    <property type="term" value="F:tetrahydrofolylpolyglutamate synthase activity"/>
    <property type="evidence" value="ECO:0007669"/>
    <property type="project" value="UniProtKB-EC"/>
</dbReference>
<feature type="region of interest" description="Disordered" evidence="22">
    <location>
        <begin position="452"/>
        <end position="481"/>
    </location>
</feature>
<feature type="domain" description="Mur ligase central" evidence="24">
    <location>
        <begin position="58"/>
        <end position="285"/>
    </location>
</feature>
<dbReference type="PANTHER" id="PTHR11136:SF0">
    <property type="entry name" value="DIHYDROFOLATE SYNTHETASE-RELATED"/>
    <property type="match status" value="1"/>
</dbReference>
<evidence type="ECO:0000256" key="2">
    <source>
        <dbReference type="ARBA" id="ARBA00002714"/>
    </source>
</evidence>
<comment type="pathway">
    <text evidence="3">Cofactor biosynthesis; tetrahydrofolate biosynthesis; 7,8-dihydrofolate from 2-amino-4-hydroxy-6-hydroxymethyl-7,8-dihydropteridine diphosphate and 4-aminobenzoate: step 2/2.</text>
</comment>
<evidence type="ECO:0000256" key="19">
    <source>
        <dbReference type="ARBA" id="ARBA00047808"/>
    </source>
</evidence>
<evidence type="ECO:0000256" key="5">
    <source>
        <dbReference type="ARBA" id="ARBA00008276"/>
    </source>
</evidence>
<dbReference type="NCBIfam" id="TIGR01499">
    <property type="entry name" value="folC"/>
    <property type="match status" value="1"/>
</dbReference>
<evidence type="ECO:0000256" key="21">
    <source>
        <dbReference type="ARBA" id="ARBA00049161"/>
    </source>
</evidence>
<proteinExistence type="inferred from homology"/>
<dbReference type="PIRSF" id="PIRSF001563">
    <property type="entry name" value="Folylpolyglu_synth"/>
    <property type="match status" value="1"/>
</dbReference>
<dbReference type="FunFam" id="3.40.1190.10:FF:000011">
    <property type="entry name" value="Folylpolyglutamate synthase/dihydrofolate synthase"/>
    <property type="match status" value="1"/>
</dbReference>
<dbReference type="EC" id="6.3.2.12" evidence="6"/>
<evidence type="ECO:0000256" key="20">
    <source>
        <dbReference type="ARBA" id="ARBA00049035"/>
    </source>
</evidence>
<dbReference type="GO" id="GO:0046872">
    <property type="term" value="F:metal ion binding"/>
    <property type="evidence" value="ECO:0007669"/>
    <property type="project" value="UniProtKB-KW"/>
</dbReference>
<evidence type="ECO:0000259" key="23">
    <source>
        <dbReference type="Pfam" id="PF02875"/>
    </source>
</evidence>
<dbReference type="InterPro" id="IPR001645">
    <property type="entry name" value="Folylpolyglutamate_synth"/>
</dbReference>
<dbReference type="InterPro" id="IPR004101">
    <property type="entry name" value="Mur_ligase_C"/>
</dbReference>
<evidence type="ECO:0000256" key="17">
    <source>
        <dbReference type="ARBA" id="ARBA00032510"/>
    </source>
</evidence>
<evidence type="ECO:0000256" key="10">
    <source>
        <dbReference type="ARBA" id="ARBA00022723"/>
    </source>
</evidence>
<comment type="cofactor">
    <cofactor evidence="1">
        <name>Mg(2+)</name>
        <dbReference type="ChEBI" id="CHEBI:18420"/>
    </cofactor>
</comment>
<reference evidence="25" key="1">
    <citation type="journal article" date="2020" name="mSystems">
        <title>Genome- and Community-Level Interaction Insights into Carbon Utilization and Element Cycling Functions of Hydrothermarchaeota in Hydrothermal Sediment.</title>
        <authorList>
            <person name="Zhou Z."/>
            <person name="Liu Y."/>
            <person name="Xu W."/>
            <person name="Pan J."/>
            <person name="Luo Z.H."/>
            <person name="Li M."/>
        </authorList>
    </citation>
    <scope>NUCLEOTIDE SEQUENCE [LARGE SCALE GENOMIC DNA]</scope>
    <source>
        <strain evidence="25">SpSt-508</strain>
    </source>
</reference>
<comment type="catalytic activity">
    <reaction evidence="18">
        <text>(6S)-5,6,7,8-tetrahydrofolyl-(gamma-L-Glu)(n) + L-glutamate + ATP = (6S)-5,6,7,8-tetrahydrofolyl-(gamma-L-Glu)(n+1) + ADP + phosphate + H(+)</text>
        <dbReference type="Rhea" id="RHEA:10580"/>
        <dbReference type="Rhea" id="RHEA-COMP:14738"/>
        <dbReference type="Rhea" id="RHEA-COMP:14740"/>
        <dbReference type="ChEBI" id="CHEBI:15378"/>
        <dbReference type="ChEBI" id="CHEBI:29985"/>
        <dbReference type="ChEBI" id="CHEBI:30616"/>
        <dbReference type="ChEBI" id="CHEBI:43474"/>
        <dbReference type="ChEBI" id="CHEBI:141005"/>
        <dbReference type="ChEBI" id="CHEBI:456216"/>
        <dbReference type="EC" id="6.3.2.17"/>
    </reaction>
</comment>
<comment type="pathway">
    <text evidence="4">Cofactor biosynthesis; tetrahydrofolylpolyglutamate biosynthesis.</text>
</comment>
<comment type="caution">
    <text evidence="25">The sequence shown here is derived from an EMBL/GenBank/DDBJ whole genome shotgun (WGS) entry which is preliminary data.</text>
</comment>
<dbReference type="InterPro" id="IPR036615">
    <property type="entry name" value="Mur_ligase_C_dom_sf"/>
</dbReference>
<comment type="catalytic activity">
    <reaction evidence="19">
        <text>10-formyltetrahydrofolyl-(gamma-L-Glu)(n) + L-glutamate + ATP = 10-formyltetrahydrofolyl-(gamma-L-Glu)(n+1) + ADP + phosphate + H(+)</text>
        <dbReference type="Rhea" id="RHEA:51904"/>
        <dbReference type="Rhea" id="RHEA-COMP:13088"/>
        <dbReference type="Rhea" id="RHEA-COMP:14300"/>
        <dbReference type="ChEBI" id="CHEBI:15378"/>
        <dbReference type="ChEBI" id="CHEBI:29985"/>
        <dbReference type="ChEBI" id="CHEBI:30616"/>
        <dbReference type="ChEBI" id="CHEBI:43474"/>
        <dbReference type="ChEBI" id="CHEBI:134413"/>
        <dbReference type="ChEBI" id="CHEBI:456216"/>
        <dbReference type="EC" id="6.3.2.17"/>
    </reaction>
</comment>
<accession>A0A7C4QS99</accession>
<evidence type="ECO:0000256" key="15">
    <source>
        <dbReference type="ARBA" id="ARBA00030048"/>
    </source>
</evidence>
<evidence type="ECO:0000256" key="6">
    <source>
        <dbReference type="ARBA" id="ARBA00013023"/>
    </source>
</evidence>
<evidence type="ECO:0000256" key="3">
    <source>
        <dbReference type="ARBA" id="ARBA00004799"/>
    </source>
</evidence>
<keyword evidence="9" id="KW-0436">Ligase</keyword>
<dbReference type="GO" id="GO:0005524">
    <property type="term" value="F:ATP binding"/>
    <property type="evidence" value="ECO:0007669"/>
    <property type="project" value="UniProtKB-KW"/>
</dbReference>
<evidence type="ECO:0000256" key="14">
    <source>
        <dbReference type="ARBA" id="ARBA00022909"/>
    </source>
</evidence>
<dbReference type="Pfam" id="PF02875">
    <property type="entry name" value="Mur_ligase_C"/>
    <property type="match status" value="1"/>
</dbReference>
<evidence type="ECO:0000256" key="16">
    <source>
        <dbReference type="ARBA" id="ARBA00030592"/>
    </source>
</evidence>
<sequence>MARPLETYEQAIEFLYGRINYERAPVESYTSSDFKLERMQRLLTALGNPHERLPAIHVAGTKGKGSTCNMIAAVLTAAGLRTGLYTSPHLVRFEERMTVDGVSPTPEELVQLVNQVHGPVSELDRLPLRSHPTYFEIATALAWLDFERRRADVAVLETGLGGRLDSTNLCRPWVTVITNVSRDHMQILGSTVREIAAEKAGIIKPGVPVISGALHPDAEAVIAERANHLQAPLWQLGRDVEWEWSDGTEASRHVDVRTPRRLWRRLPITLRGAHQAVNTALAVAALDRLSDVGIVLSGETAERGLRQVRWPGRIEVLSLRPHVVLDAAHNWESTKALVKTLREEFGAVRRRILVFATTRDKDYRGLIRQLVPAFDTLIFTRYLDNPRAVPAEELCGYLSAISERQAHLAPDPYSAWKLARRLSHPHDLIVVTGSFFLVGELRELIREDLRSSAANASTEGGSSRTVQRPATATNASPENTP</sequence>
<evidence type="ECO:0000256" key="9">
    <source>
        <dbReference type="ARBA" id="ARBA00022598"/>
    </source>
</evidence>
<dbReference type="PANTHER" id="PTHR11136">
    <property type="entry name" value="FOLYLPOLYGLUTAMATE SYNTHASE-RELATED"/>
    <property type="match status" value="1"/>
</dbReference>
<evidence type="ECO:0000256" key="18">
    <source>
        <dbReference type="ARBA" id="ARBA00047493"/>
    </source>
</evidence>
<comment type="catalytic activity">
    <reaction evidence="21">
        <text>7,8-dihydropteroate + L-glutamate + ATP = 7,8-dihydrofolate + ADP + phosphate + H(+)</text>
        <dbReference type="Rhea" id="RHEA:23584"/>
        <dbReference type="ChEBI" id="CHEBI:15378"/>
        <dbReference type="ChEBI" id="CHEBI:17839"/>
        <dbReference type="ChEBI" id="CHEBI:29985"/>
        <dbReference type="ChEBI" id="CHEBI:30616"/>
        <dbReference type="ChEBI" id="CHEBI:43474"/>
        <dbReference type="ChEBI" id="CHEBI:57451"/>
        <dbReference type="ChEBI" id="CHEBI:456216"/>
        <dbReference type="EC" id="6.3.2.12"/>
    </reaction>
</comment>
<keyword evidence="14" id="KW-0289">Folate biosynthesis</keyword>
<keyword evidence="10" id="KW-0479">Metal-binding</keyword>
<keyword evidence="11" id="KW-0547">Nucleotide-binding</keyword>
<evidence type="ECO:0000256" key="12">
    <source>
        <dbReference type="ARBA" id="ARBA00022840"/>
    </source>
</evidence>
<evidence type="ECO:0000256" key="7">
    <source>
        <dbReference type="ARBA" id="ARBA00013025"/>
    </source>
</evidence>
<dbReference type="Pfam" id="PF08245">
    <property type="entry name" value="Mur_ligase_M"/>
    <property type="match status" value="1"/>
</dbReference>